<feature type="domain" description="Insertion element IS150 protein InsJ-like helix-turn-helix" evidence="1">
    <location>
        <begin position="7"/>
        <end position="44"/>
    </location>
</feature>
<accession>W1WQ01</accession>
<proteinExistence type="predicted"/>
<dbReference type="EMBL" id="AZMM01018619">
    <property type="protein sequence ID" value="ETJ18529.1"/>
    <property type="molecule type" value="Genomic_DNA"/>
</dbReference>
<name>W1WQ01_9ZZZZ</name>
<comment type="caution">
    <text evidence="2">The sequence shown here is derived from an EMBL/GenBank/DDBJ whole genome shotgun (WGS) entry which is preliminary data.</text>
</comment>
<gene>
    <name evidence="2" type="ORF">Q604_UNBC18619G0005</name>
</gene>
<dbReference type="Pfam" id="PF13518">
    <property type="entry name" value="HTH_28"/>
    <property type="match status" value="1"/>
</dbReference>
<evidence type="ECO:0000259" key="1">
    <source>
        <dbReference type="Pfam" id="PF13518"/>
    </source>
</evidence>
<organism evidence="2">
    <name type="scientific">human gut metagenome</name>
    <dbReference type="NCBI Taxonomy" id="408170"/>
    <lineage>
        <taxon>unclassified sequences</taxon>
        <taxon>metagenomes</taxon>
        <taxon>organismal metagenomes</taxon>
    </lineage>
</organism>
<dbReference type="AlphaFoldDB" id="W1WQ01"/>
<dbReference type="InterPro" id="IPR055247">
    <property type="entry name" value="InsJ-like_HTH"/>
</dbReference>
<reference evidence="2" key="1">
    <citation type="submission" date="2013-12" db="EMBL/GenBank/DDBJ databases">
        <title>A Varibaculum cambriense genome reconstructed from a premature infant gut community with otherwise low bacterial novelty that shifts toward anaerobic metabolism during the third week of life.</title>
        <authorList>
            <person name="Brown C.T."/>
            <person name="Sharon I."/>
            <person name="Thomas B.C."/>
            <person name="Castelle C.J."/>
            <person name="Morowitz M.J."/>
            <person name="Banfield J.F."/>
        </authorList>
    </citation>
    <scope>NUCLEOTIDE SEQUENCE</scope>
</reference>
<sequence length="85" mass="10188">MINLMNKQEIILMYVRDHKSRRAIARETGFARKTVDKYINEYEENLVQLGIDSKDEINRQELIKELTDKPQYNATSRFTMLYRST</sequence>
<evidence type="ECO:0000313" key="2">
    <source>
        <dbReference type="EMBL" id="ETJ18529.1"/>
    </source>
</evidence>
<protein>
    <submittedName>
        <fullName evidence="2">Transposase</fullName>
    </submittedName>
</protein>